<evidence type="ECO:0000259" key="7">
    <source>
        <dbReference type="Pfam" id="PF04884"/>
    </source>
</evidence>
<keyword evidence="10" id="KW-1185">Reference proteome</keyword>
<comment type="subcellular location">
    <subcellularLocation>
        <location evidence="1">Membrane</location>
    </subcellularLocation>
</comment>
<evidence type="ECO:0000259" key="8">
    <source>
        <dbReference type="Pfam" id="PF24160"/>
    </source>
</evidence>
<name>A0ABR3JQ83_9AGAR</name>
<feature type="transmembrane region" description="Helical" evidence="6">
    <location>
        <begin position="150"/>
        <end position="169"/>
    </location>
</feature>
<dbReference type="Proteomes" id="UP001556367">
    <property type="component" value="Unassembled WGS sequence"/>
</dbReference>
<dbReference type="InterPro" id="IPR006968">
    <property type="entry name" value="RUS_fam"/>
</dbReference>
<feature type="domain" description="Root UVB sensitive protein C-terminal" evidence="8">
    <location>
        <begin position="268"/>
        <end position="350"/>
    </location>
</feature>
<gene>
    <name evidence="9" type="ORF">HGRIS_000156</name>
</gene>
<evidence type="ECO:0000256" key="3">
    <source>
        <dbReference type="ARBA" id="ARBA00022692"/>
    </source>
</evidence>
<evidence type="ECO:0008006" key="11">
    <source>
        <dbReference type="Google" id="ProtNLM"/>
    </source>
</evidence>
<evidence type="ECO:0000256" key="4">
    <source>
        <dbReference type="ARBA" id="ARBA00022989"/>
    </source>
</evidence>
<accession>A0ABR3JQ83</accession>
<sequence>MGVGNASATATQAMLLTVLQDVFSRLTTICGAYYLGSSLYPEAKLYRFLADVLNDLAIILDTLSPLLMAGPIPGLRVAALCLSSSFRALCGLAAGGSKAAITLHFASPVGAKGDVGDLNAKDASKETVLALTGMLLGTLIVPYLTTAPSIYSVLFILVASHLGINYLGVRGLTLRTLNRQRAALAWLCYRQTRKALSPTQLAQQEHLLDNPTLLRDPETHRVLGKCILGSSASSFLRKAPKVEDLDLQAGEKYFLWYNAKALEHSDARLELHICLKEGHNPQAHLKAWAHAATVASLWSRRADRMSKHNLEEELAATIRTAYESVHSASFTHFLGDMEALGWDIKESVLMAGTPRSLLKEITRGSKGQQRKVY</sequence>
<keyword evidence="5 6" id="KW-0472">Membrane</keyword>
<dbReference type="PANTHER" id="PTHR12770">
    <property type="entry name" value="RUS1 FAMILY PROTEIN C16ORF58"/>
    <property type="match status" value="1"/>
</dbReference>
<feature type="transmembrane region" description="Helical" evidence="6">
    <location>
        <begin position="127"/>
        <end position="144"/>
    </location>
</feature>
<dbReference type="Pfam" id="PF04884">
    <property type="entry name" value="UVB_sens_prot"/>
    <property type="match status" value="1"/>
</dbReference>
<proteinExistence type="inferred from homology"/>
<organism evidence="9 10">
    <name type="scientific">Hohenbuehelia grisea</name>
    <dbReference type="NCBI Taxonomy" id="104357"/>
    <lineage>
        <taxon>Eukaryota</taxon>
        <taxon>Fungi</taxon>
        <taxon>Dikarya</taxon>
        <taxon>Basidiomycota</taxon>
        <taxon>Agaricomycotina</taxon>
        <taxon>Agaricomycetes</taxon>
        <taxon>Agaricomycetidae</taxon>
        <taxon>Agaricales</taxon>
        <taxon>Pleurotineae</taxon>
        <taxon>Pleurotaceae</taxon>
        <taxon>Hohenbuehelia</taxon>
    </lineage>
</organism>
<dbReference type="Pfam" id="PF24160">
    <property type="entry name" value="UVB_sens_C"/>
    <property type="match status" value="1"/>
</dbReference>
<dbReference type="EMBL" id="JASNQZ010000004">
    <property type="protein sequence ID" value="KAL0957979.1"/>
    <property type="molecule type" value="Genomic_DNA"/>
</dbReference>
<keyword evidence="4 6" id="KW-1133">Transmembrane helix</keyword>
<evidence type="ECO:0000256" key="5">
    <source>
        <dbReference type="ARBA" id="ARBA00023136"/>
    </source>
</evidence>
<evidence type="ECO:0000256" key="1">
    <source>
        <dbReference type="ARBA" id="ARBA00004370"/>
    </source>
</evidence>
<evidence type="ECO:0000256" key="2">
    <source>
        <dbReference type="ARBA" id="ARBA00007558"/>
    </source>
</evidence>
<evidence type="ECO:0000256" key="6">
    <source>
        <dbReference type="SAM" id="Phobius"/>
    </source>
</evidence>
<evidence type="ECO:0000313" key="10">
    <source>
        <dbReference type="Proteomes" id="UP001556367"/>
    </source>
</evidence>
<comment type="similarity">
    <text evidence="2">Belongs to the RUS1 family.</text>
</comment>
<reference evidence="10" key="1">
    <citation type="submission" date="2024-06" db="EMBL/GenBank/DDBJ databases">
        <title>Multi-omics analyses provide insights into the biosynthesis of the anticancer antibiotic pleurotin in Hohenbuehelia grisea.</title>
        <authorList>
            <person name="Weaver J.A."/>
            <person name="Alberti F."/>
        </authorList>
    </citation>
    <scope>NUCLEOTIDE SEQUENCE [LARGE SCALE GENOMIC DNA]</scope>
    <source>
        <strain evidence="10">T-177</strain>
    </source>
</reference>
<protein>
    <recommendedName>
        <fullName evidence="11">DUF647-domain-containing protein</fullName>
    </recommendedName>
</protein>
<keyword evidence="3 6" id="KW-0812">Transmembrane</keyword>
<evidence type="ECO:0000313" key="9">
    <source>
        <dbReference type="EMBL" id="KAL0957979.1"/>
    </source>
</evidence>
<dbReference type="InterPro" id="IPR054549">
    <property type="entry name" value="UVB_sens_RUS_dom"/>
</dbReference>
<feature type="domain" description="Protein root UVB sensitive/RUS" evidence="7">
    <location>
        <begin position="1"/>
        <end position="191"/>
    </location>
</feature>
<comment type="caution">
    <text evidence="9">The sequence shown here is derived from an EMBL/GenBank/DDBJ whole genome shotgun (WGS) entry which is preliminary data.</text>
</comment>
<dbReference type="PANTHER" id="PTHR12770:SF31">
    <property type="entry name" value="RUS FAMILY MEMBER 1"/>
    <property type="match status" value="1"/>
</dbReference>
<dbReference type="InterPro" id="IPR055412">
    <property type="entry name" value="UVB_sens_C"/>
</dbReference>